<dbReference type="GO" id="GO:0005524">
    <property type="term" value="F:ATP binding"/>
    <property type="evidence" value="ECO:0007669"/>
    <property type="project" value="TreeGrafter"/>
</dbReference>
<protein>
    <submittedName>
        <fullName evidence="6">Serine/threonine dehydratase</fullName>
    </submittedName>
</protein>
<keyword evidence="7" id="KW-1185">Reference proteome</keyword>
<name>A0A5K7YX15_9BACT</name>
<dbReference type="FunFam" id="3.40.50.1100:FF:000007">
    <property type="entry name" value="L-threonine dehydratase catabolic TdcB"/>
    <property type="match status" value="1"/>
</dbReference>
<dbReference type="GO" id="GO:0070179">
    <property type="term" value="P:D-serine biosynthetic process"/>
    <property type="evidence" value="ECO:0007669"/>
    <property type="project" value="TreeGrafter"/>
</dbReference>
<evidence type="ECO:0000259" key="5">
    <source>
        <dbReference type="Pfam" id="PF00291"/>
    </source>
</evidence>
<evidence type="ECO:0000256" key="3">
    <source>
        <dbReference type="ARBA" id="ARBA00022898"/>
    </source>
</evidence>
<dbReference type="PANTHER" id="PTHR43050:SF1">
    <property type="entry name" value="SERINE RACEMASE"/>
    <property type="match status" value="1"/>
</dbReference>
<dbReference type="PANTHER" id="PTHR43050">
    <property type="entry name" value="SERINE / THREONINE RACEMASE FAMILY MEMBER"/>
    <property type="match status" value="1"/>
</dbReference>
<dbReference type="GO" id="GO:0000287">
    <property type="term" value="F:magnesium ion binding"/>
    <property type="evidence" value="ECO:0007669"/>
    <property type="project" value="TreeGrafter"/>
</dbReference>
<dbReference type="GO" id="GO:0030170">
    <property type="term" value="F:pyridoxal phosphate binding"/>
    <property type="evidence" value="ECO:0007669"/>
    <property type="project" value="TreeGrafter"/>
</dbReference>
<proteinExistence type="inferred from homology"/>
<sequence>MFEHILAAKERIGNHANKTPVMTSRTLNKIVGADVFLKCENFQRIGAFKFRGAFNSISKLTKKEKARGVITYSSGNHAQAVALVGRLLNIQTTVVMPNNAPSTKLAATRDYGATVIGYDPTTGNRDEIAMELEREHGYVMIPPYDHPDVVAGQGTAALELFEAVEHIDTLLVPCGGGGLLSGCAIAATGAAKNCKTIGIEPELADDATRSFHTKKLHRVHNPPTIADGTRTPSLGEITFPLVLEYVDDMKTVAEQAIIDAVKFLFYRMKLVVEPSGALGLAALLSGTIKPKGKIGIILSGGNIDSDTMEMILSS</sequence>
<dbReference type="SUPFAM" id="SSF53686">
    <property type="entry name" value="Tryptophan synthase beta subunit-like PLP-dependent enzymes"/>
    <property type="match status" value="1"/>
</dbReference>
<dbReference type="RefSeq" id="WP_155302949.1">
    <property type="nucleotide sequence ID" value="NZ_AP021875.1"/>
</dbReference>
<keyword evidence="4" id="KW-0456">Lyase</keyword>
<dbReference type="GO" id="GO:0030378">
    <property type="term" value="F:serine racemase activity"/>
    <property type="evidence" value="ECO:0007669"/>
    <property type="project" value="TreeGrafter"/>
</dbReference>
<dbReference type="KEGG" id="dwd:DSCW_12930"/>
<dbReference type="EMBL" id="AP021875">
    <property type="protein sequence ID" value="BBO73876.1"/>
    <property type="molecule type" value="Genomic_DNA"/>
</dbReference>
<dbReference type="NCBIfam" id="NF005454">
    <property type="entry name" value="PRK07048.1"/>
    <property type="match status" value="1"/>
</dbReference>
<evidence type="ECO:0000313" key="7">
    <source>
        <dbReference type="Proteomes" id="UP000427769"/>
    </source>
</evidence>
<dbReference type="AlphaFoldDB" id="A0A5K7YX15"/>
<dbReference type="InterPro" id="IPR036052">
    <property type="entry name" value="TrpB-like_PALP_sf"/>
</dbReference>
<keyword evidence="3" id="KW-0663">Pyridoxal phosphate</keyword>
<dbReference type="Proteomes" id="UP000427769">
    <property type="component" value="Chromosome"/>
</dbReference>
<gene>
    <name evidence="6" type="ORF">DSCW_12930</name>
</gene>
<dbReference type="GO" id="GO:0003941">
    <property type="term" value="F:L-serine ammonia-lyase activity"/>
    <property type="evidence" value="ECO:0007669"/>
    <property type="project" value="TreeGrafter"/>
</dbReference>
<evidence type="ECO:0000256" key="1">
    <source>
        <dbReference type="ARBA" id="ARBA00001933"/>
    </source>
</evidence>
<dbReference type="InterPro" id="IPR001926">
    <property type="entry name" value="TrpB-like_PALP"/>
</dbReference>
<comment type="similarity">
    <text evidence="2">Belongs to the serine/threonine dehydratase family.</text>
</comment>
<evidence type="ECO:0000256" key="2">
    <source>
        <dbReference type="ARBA" id="ARBA00010869"/>
    </source>
</evidence>
<dbReference type="Gene3D" id="3.40.50.1100">
    <property type="match status" value="2"/>
</dbReference>
<evidence type="ECO:0000256" key="4">
    <source>
        <dbReference type="ARBA" id="ARBA00023239"/>
    </source>
</evidence>
<evidence type="ECO:0000313" key="6">
    <source>
        <dbReference type="EMBL" id="BBO73876.1"/>
    </source>
</evidence>
<dbReference type="FunFam" id="3.40.50.1100:FF:000005">
    <property type="entry name" value="Threonine dehydratase catabolic"/>
    <property type="match status" value="1"/>
</dbReference>
<reference evidence="6 7" key="1">
    <citation type="submission" date="2019-11" db="EMBL/GenBank/DDBJ databases">
        <title>Comparative genomics of hydrocarbon-degrading Desulfosarcina strains.</title>
        <authorList>
            <person name="Watanabe M."/>
            <person name="Kojima H."/>
            <person name="Fukui M."/>
        </authorList>
    </citation>
    <scope>NUCLEOTIDE SEQUENCE [LARGE SCALE GENOMIC DNA]</scope>
    <source>
        <strain evidence="6 7">PP31</strain>
    </source>
</reference>
<dbReference type="Pfam" id="PF00291">
    <property type="entry name" value="PALP"/>
    <property type="match status" value="1"/>
</dbReference>
<feature type="domain" description="Tryptophan synthase beta chain-like PALP" evidence="5">
    <location>
        <begin position="15"/>
        <end position="300"/>
    </location>
</feature>
<dbReference type="CDD" id="cd01562">
    <property type="entry name" value="Thr-dehyd"/>
    <property type="match status" value="1"/>
</dbReference>
<accession>A0A5K7YX15</accession>
<dbReference type="GO" id="GO:0018114">
    <property type="term" value="F:threonine racemase activity"/>
    <property type="evidence" value="ECO:0007669"/>
    <property type="project" value="TreeGrafter"/>
</dbReference>
<comment type="cofactor">
    <cofactor evidence="1">
        <name>pyridoxal 5'-phosphate</name>
        <dbReference type="ChEBI" id="CHEBI:597326"/>
    </cofactor>
</comment>
<dbReference type="OrthoDB" id="9811476at2"/>
<organism evidence="6 7">
    <name type="scientific">Desulfosarcina widdelii</name>
    <dbReference type="NCBI Taxonomy" id="947919"/>
    <lineage>
        <taxon>Bacteria</taxon>
        <taxon>Pseudomonadati</taxon>
        <taxon>Thermodesulfobacteriota</taxon>
        <taxon>Desulfobacteria</taxon>
        <taxon>Desulfobacterales</taxon>
        <taxon>Desulfosarcinaceae</taxon>
        <taxon>Desulfosarcina</taxon>
    </lineage>
</organism>